<dbReference type="EnsemblProtists" id="HpaT808832">
    <property type="protein sequence ID" value="HpaP808832"/>
    <property type="gene ID" value="HpaG808832"/>
</dbReference>
<proteinExistence type="predicted"/>
<evidence type="ECO:0000313" key="2">
    <source>
        <dbReference type="Proteomes" id="UP000011713"/>
    </source>
</evidence>
<dbReference type="VEuPathDB" id="FungiDB:HpaG808832"/>
<dbReference type="AlphaFoldDB" id="M4BQZ3"/>
<protein>
    <submittedName>
        <fullName evidence="1">Uncharacterized protein</fullName>
    </submittedName>
</protein>
<name>M4BQZ3_HYAAE</name>
<dbReference type="Proteomes" id="UP000011713">
    <property type="component" value="Unassembled WGS sequence"/>
</dbReference>
<evidence type="ECO:0000313" key="1">
    <source>
        <dbReference type="EnsemblProtists" id="HpaP808832"/>
    </source>
</evidence>
<dbReference type="HOGENOM" id="CLU_2228375_0_0_1"/>
<dbReference type="InParanoid" id="M4BQZ3"/>
<sequence>MDPSSPPGLHYSEFFLPAQRNCLRAPSPPCADSACFKFYTTFAAHFWYIRRQGSIPSGSFDQVVAVLRTAGCGGVVFCNGVPPLHDNLHKVIIKYEYYVRTNKIFS</sequence>
<reference evidence="2" key="1">
    <citation type="journal article" date="2010" name="Science">
        <title>Signatures of adaptation to obligate biotrophy in the Hyaloperonospora arabidopsidis genome.</title>
        <authorList>
            <person name="Baxter L."/>
            <person name="Tripathy S."/>
            <person name="Ishaque N."/>
            <person name="Boot N."/>
            <person name="Cabral A."/>
            <person name="Kemen E."/>
            <person name="Thines M."/>
            <person name="Ah-Fong A."/>
            <person name="Anderson R."/>
            <person name="Badejoko W."/>
            <person name="Bittner-Eddy P."/>
            <person name="Boore J.L."/>
            <person name="Chibucos M.C."/>
            <person name="Coates M."/>
            <person name="Dehal P."/>
            <person name="Delehaunty K."/>
            <person name="Dong S."/>
            <person name="Downton P."/>
            <person name="Dumas B."/>
            <person name="Fabro G."/>
            <person name="Fronick C."/>
            <person name="Fuerstenberg S.I."/>
            <person name="Fulton L."/>
            <person name="Gaulin E."/>
            <person name="Govers F."/>
            <person name="Hughes L."/>
            <person name="Humphray S."/>
            <person name="Jiang R.H."/>
            <person name="Judelson H."/>
            <person name="Kamoun S."/>
            <person name="Kyung K."/>
            <person name="Meijer H."/>
            <person name="Minx P."/>
            <person name="Morris P."/>
            <person name="Nelson J."/>
            <person name="Phuntumart V."/>
            <person name="Qutob D."/>
            <person name="Rehmany A."/>
            <person name="Rougon-Cardoso A."/>
            <person name="Ryden P."/>
            <person name="Torto-Alalibo T."/>
            <person name="Studholme D."/>
            <person name="Wang Y."/>
            <person name="Win J."/>
            <person name="Wood J."/>
            <person name="Clifton S.W."/>
            <person name="Rogers J."/>
            <person name="Van den Ackerveken G."/>
            <person name="Jones J.D."/>
            <person name="McDowell J.M."/>
            <person name="Beynon J."/>
            <person name="Tyler B.M."/>
        </authorList>
    </citation>
    <scope>NUCLEOTIDE SEQUENCE [LARGE SCALE GENOMIC DNA]</scope>
    <source>
        <strain evidence="2">Emoy2</strain>
    </source>
</reference>
<dbReference type="EMBL" id="JH598611">
    <property type="status" value="NOT_ANNOTATED_CDS"/>
    <property type="molecule type" value="Genomic_DNA"/>
</dbReference>
<organism evidence="1 2">
    <name type="scientific">Hyaloperonospora arabidopsidis (strain Emoy2)</name>
    <name type="common">Downy mildew agent</name>
    <name type="synonym">Peronospora arabidopsidis</name>
    <dbReference type="NCBI Taxonomy" id="559515"/>
    <lineage>
        <taxon>Eukaryota</taxon>
        <taxon>Sar</taxon>
        <taxon>Stramenopiles</taxon>
        <taxon>Oomycota</taxon>
        <taxon>Peronosporomycetes</taxon>
        <taxon>Peronosporales</taxon>
        <taxon>Peronosporaceae</taxon>
        <taxon>Hyaloperonospora</taxon>
    </lineage>
</organism>
<keyword evidence="2" id="KW-1185">Reference proteome</keyword>
<accession>M4BQZ3</accession>
<reference evidence="1" key="2">
    <citation type="submission" date="2015-06" db="UniProtKB">
        <authorList>
            <consortium name="EnsemblProtists"/>
        </authorList>
    </citation>
    <scope>IDENTIFICATION</scope>
    <source>
        <strain evidence="1">Emoy2</strain>
    </source>
</reference>